<reference evidence="1" key="1">
    <citation type="journal article" date="2021" name="PeerJ">
        <title>Extensive microbial diversity within the chicken gut microbiome revealed by metagenomics and culture.</title>
        <authorList>
            <person name="Gilroy R."/>
            <person name="Ravi A."/>
            <person name="Getino M."/>
            <person name="Pursley I."/>
            <person name="Horton D.L."/>
            <person name="Alikhan N.F."/>
            <person name="Baker D."/>
            <person name="Gharbi K."/>
            <person name="Hall N."/>
            <person name="Watson M."/>
            <person name="Adriaenssens E.M."/>
            <person name="Foster-Nyarko E."/>
            <person name="Jarju S."/>
            <person name="Secka A."/>
            <person name="Antonio M."/>
            <person name="Oren A."/>
            <person name="Chaudhuri R.R."/>
            <person name="La Ragione R."/>
            <person name="Hildebrand F."/>
            <person name="Pallen M.J."/>
        </authorList>
    </citation>
    <scope>NUCLEOTIDE SEQUENCE</scope>
    <source>
        <strain evidence="1">CHK179-7159</strain>
    </source>
</reference>
<protein>
    <submittedName>
        <fullName evidence="1">Uncharacterized protein</fullName>
    </submittedName>
</protein>
<gene>
    <name evidence="1" type="ORF">H9717_08535</name>
</gene>
<dbReference type="AlphaFoldDB" id="A0A9D2I574"/>
<accession>A0A9D2I574</accession>
<sequence>MVYNQYPYNIYNPDYLKNVSLQMLQARMQLEAQNKHFEQQMKIKDMVKAISDYCEAAREIE</sequence>
<feature type="non-terminal residue" evidence="1">
    <location>
        <position position="61"/>
    </location>
</feature>
<evidence type="ECO:0000313" key="2">
    <source>
        <dbReference type="Proteomes" id="UP000886858"/>
    </source>
</evidence>
<organism evidence="1 2">
    <name type="scientific">Candidatus Eisenbergiella merdipullorum</name>
    <dbReference type="NCBI Taxonomy" id="2838553"/>
    <lineage>
        <taxon>Bacteria</taxon>
        <taxon>Bacillati</taxon>
        <taxon>Bacillota</taxon>
        <taxon>Clostridia</taxon>
        <taxon>Lachnospirales</taxon>
        <taxon>Lachnospiraceae</taxon>
        <taxon>Eisenbergiella</taxon>
    </lineage>
</organism>
<evidence type="ECO:0000313" key="1">
    <source>
        <dbReference type="EMBL" id="HJA93140.1"/>
    </source>
</evidence>
<reference evidence="1" key="2">
    <citation type="submission" date="2021-04" db="EMBL/GenBank/DDBJ databases">
        <authorList>
            <person name="Gilroy R."/>
        </authorList>
    </citation>
    <scope>NUCLEOTIDE SEQUENCE</scope>
    <source>
        <strain evidence="1">CHK179-7159</strain>
    </source>
</reference>
<proteinExistence type="predicted"/>
<dbReference type="EMBL" id="DWYY01000090">
    <property type="protein sequence ID" value="HJA93140.1"/>
    <property type="molecule type" value="Genomic_DNA"/>
</dbReference>
<comment type="caution">
    <text evidence="1">The sequence shown here is derived from an EMBL/GenBank/DDBJ whole genome shotgun (WGS) entry which is preliminary data.</text>
</comment>
<dbReference type="Proteomes" id="UP000886858">
    <property type="component" value="Unassembled WGS sequence"/>
</dbReference>
<name>A0A9D2I574_9FIRM</name>